<reference evidence="8 9" key="1">
    <citation type="submission" date="2014-10" db="EMBL/GenBank/DDBJ databases">
        <title>Genome sequence of Ponticoccus sp. strain UMTAT08 isolated from clonal culture of toxic dinoflagellate Alexandrium tamiyavanichii.</title>
        <authorList>
            <person name="Gan H.Y."/>
            <person name="Muhd D.-D."/>
            <person name="Mohd Noor M.E."/>
            <person name="Yeong Y.S."/>
            <person name="Usup G."/>
        </authorList>
    </citation>
    <scope>NUCLEOTIDE SEQUENCE [LARGE SCALE GENOMIC DNA]</scope>
    <source>
        <strain evidence="8 9">UMTAT08</strain>
    </source>
</reference>
<evidence type="ECO:0000256" key="5">
    <source>
        <dbReference type="ARBA" id="ARBA00044877"/>
    </source>
</evidence>
<dbReference type="InterPro" id="IPR004232">
    <property type="entry name" value="CN_Hdrtase_a/SCN_Hdrlase_g"/>
</dbReference>
<keyword evidence="3 6" id="KW-0479">Metal-binding</keyword>
<dbReference type="EC" id="4.2.1.84" evidence="2"/>
<dbReference type="OrthoDB" id="528553at2"/>
<organism evidence="8 9">
    <name type="scientific">Mameliella alba</name>
    <dbReference type="NCBI Taxonomy" id="561184"/>
    <lineage>
        <taxon>Bacteria</taxon>
        <taxon>Pseudomonadati</taxon>
        <taxon>Pseudomonadota</taxon>
        <taxon>Alphaproteobacteria</taxon>
        <taxon>Rhodobacterales</taxon>
        <taxon>Roseobacteraceae</taxon>
        <taxon>Mameliella</taxon>
    </lineage>
</organism>
<keyword evidence="4 8" id="KW-0456">Lyase</keyword>
<accession>A0A0B3SCC9</accession>
<evidence type="ECO:0000313" key="8">
    <source>
        <dbReference type="EMBL" id="KHQ54351.1"/>
    </source>
</evidence>
<dbReference type="PATRIC" id="fig|1515334.3.peg.947"/>
<feature type="binding site" evidence="6">
    <location>
        <position position="113"/>
    </location>
    <ligand>
        <name>Fe(3+)</name>
        <dbReference type="ChEBI" id="CHEBI:29034"/>
    </ligand>
</feature>
<comment type="similarity">
    <text evidence="1">Belongs to the nitrile hydratase subunit alpha family.</text>
</comment>
<comment type="caution">
    <text evidence="8">The sequence shown here is derived from an EMBL/GenBank/DDBJ whole genome shotgun (WGS) entry which is preliminary data.</text>
</comment>
<dbReference type="AlphaFoldDB" id="A0A0B3SCC9"/>
<gene>
    <name evidence="8" type="primary">nthA</name>
    <name evidence="8" type="ORF">OA50_00943</name>
</gene>
<feature type="binding site" evidence="6">
    <location>
        <position position="110"/>
    </location>
    <ligand>
        <name>Fe(3+)</name>
        <dbReference type="ChEBI" id="CHEBI:29034"/>
    </ligand>
</feature>
<proteinExistence type="inferred from homology"/>
<evidence type="ECO:0000313" key="9">
    <source>
        <dbReference type="Proteomes" id="UP000030960"/>
    </source>
</evidence>
<dbReference type="STRING" id="561184.SAMN05216376_10558"/>
<feature type="binding site" evidence="6">
    <location>
        <position position="115"/>
    </location>
    <ligand>
        <name>Fe(3+)</name>
        <dbReference type="ChEBI" id="CHEBI:29034"/>
    </ligand>
</feature>
<evidence type="ECO:0000256" key="1">
    <source>
        <dbReference type="ARBA" id="ARBA00009363"/>
    </source>
</evidence>
<dbReference type="GO" id="GO:0046914">
    <property type="term" value="F:transition metal ion binding"/>
    <property type="evidence" value="ECO:0007669"/>
    <property type="project" value="InterPro"/>
</dbReference>
<dbReference type="Proteomes" id="UP000030960">
    <property type="component" value="Unassembled WGS sequence"/>
</dbReference>
<evidence type="ECO:0000256" key="3">
    <source>
        <dbReference type="ARBA" id="ARBA00022723"/>
    </source>
</evidence>
<dbReference type="NCBIfam" id="TIGR01323">
    <property type="entry name" value="nitrile_alph"/>
    <property type="match status" value="1"/>
</dbReference>
<evidence type="ECO:0000259" key="7">
    <source>
        <dbReference type="Pfam" id="PF02979"/>
    </source>
</evidence>
<sequence>MPHDHGDDAPPHSLLPPDPALRVKALETLLTRKGLIDPAALDEIIEIYAHKVGPRNGAAVVARAWTDPDFRKRLLEDATEAVAEMGFTGRQGEHVVAVENTPEQHNMVVCTLCSCYPWPLLGIPPGWYKSDAYRARAVREPRRVLAEFGVTLPEGQRVRVWDSTAEVRYLVLPMRPVGTDGLDANALAALVSRDAMIGTALVEAPA</sequence>
<dbReference type="EMBL" id="JSUQ01000003">
    <property type="protein sequence ID" value="KHQ54351.1"/>
    <property type="molecule type" value="Genomic_DNA"/>
</dbReference>
<keyword evidence="6" id="KW-0408">Iron</keyword>
<name>A0A0B3SCC9_9RHOB</name>
<evidence type="ECO:0000256" key="4">
    <source>
        <dbReference type="ARBA" id="ARBA00023239"/>
    </source>
</evidence>
<evidence type="ECO:0000256" key="2">
    <source>
        <dbReference type="ARBA" id="ARBA00013079"/>
    </source>
</evidence>
<dbReference type="RefSeq" id="WP_043137969.1">
    <property type="nucleotide sequence ID" value="NZ_JSUQ01000003.1"/>
</dbReference>
<protein>
    <recommendedName>
        <fullName evidence="2">nitrile hydratase</fullName>
        <ecNumber evidence="2">4.2.1.84</ecNumber>
    </recommendedName>
</protein>
<dbReference type="SUPFAM" id="SSF56209">
    <property type="entry name" value="Nitrile hydratase alpha chain"/>
    <property type="match status" value="1"/>
</dbReference>
<dbReference type="Pfam" id="PF02979">
    <property type="entry name" value="NHase_alpha"/>
    <property type="match status" value="1"/>
</dbReference>
<dbReference type="InterPro" id="IPR036648">
    <property type="entry name" value="CN_Hdrase_a/SCN_Hdrase_g_sf"/>
</dbReference>
<comment type="catalytic activity">
    <reaction evidence="5">
        <text>an aliphatic primary amide = an aliphatic nitrile + H2O</text>
        <dbReference type="Rhea" id="RHEA:12673"/>
        <dbReference type="ChEBI" id="CHEBI:15377"/>
        <dbReference type="ChEBI" id="CHEBI:65285"/>
        <dbReference type="ChEBI" id="CHEBI:80291"/>
        <dbReference type="EC" id="4.2.1.84"/>
    </reaction>
</comment>
<keyword evidence="9" id="KW-1185">Reference proteome</keyword>
<evidence type="ECO:0000256" key="6">
    <source>
        <dbReference type="PIRSR" id="PIRSR001426-1"/>
    </source>
</evidence>
<feature type="binding site" evidence="6">
    <location>
        <position position="114"/>
    </location>
    <ligand>
        <name>Fe(3+)</name>
        <dbReference type="ChEBI" id="CHEBI:29034"/>
    </ligand>
</feature>
<feature type="domain" description="Nitrile hydratase alpha/Thiocyanate hydrolase gamma" evidence="7">
    <location>
        <begin position="19"/>
        <end position="200"/>
    </location>
</feature>
<dbReference type="Gene3D" id="3.90.330.10">
    <property type="entry name" value="Nitrile hydratase alpha /Thiocyanate hydrolase gamma"/>
    <property type="match status" value="1"/>
</dbReference>
<dbReference type="GO" id="GO:0018822">
    <property type="term" value="F:nitrile hydratase activity"/>
    <property type="evidence" value="ECO:0007669"/>
    <property type="project" value="UniProtKB-EC"/>
</dbReference>
<dbReference type="InterPro" id="IPR018141">
    <property type="entry name" value="Nitrile_hydratase_asu"/>
</dbReference>
<dbReference type="PIRSF" id="PIRSF001426">
    <property type="entry name" value="NHase_alpha"/>
    <property type="match status" value="1"/>
</dbReference>
<dbReference type="InterPro" id="IPR023900">
    <property type="entry name" value="CN_Hdrtase_asu/SCN_Hdrlase_gsu"/>
</dbReference>